<name>A0A371D1H7_9APHY</name>
<dbReference type="SUPFAM" id="SSF50630">
    <property type="entry name" value="Acid proteases"/>
    <property type="match status" value="1"/>
</dbReference>
<dbReference type="EMBL" id="KZ857428">
    <property type="protein sequence ID" value="RDX46382.1"/>
    <property type="molecule type" value="Genomic_DNA"/>
</dbReference>
<feature type="region of interest" description="Disordered" evidence="1">
    <location>
        <begin position="254"/>
        <end position="273"/>
    </location>
</feature>
<gene>
    <name evidence="2" type="ORF">OH76DRAFT_1356212</name>
</gene>
<evidence type="ECO:0000313" key="2">
    <source>
        <dbReference type="EMBL" id="RDX46382.1"/>
    </source>
</evidence>
<dbReference type="AlphaFoldDB" id="A0A371D1H7"/>
<dbReference type="OrthoDB" id="3260031at2759"/>
<dbReference type="Proteomes" id="UP000256964">
    <property type="component" value="Unassembled WGS sequence"/>
</dbReference>
<reference evidence="2 3" key="1">
    <citation type="journal article" date="2018" name="Biotechnol. Biofuels">
        <title>Integrative visual omics of the white-rot fungus Polyporus brumalis exposes the biotechnological potential of its oxidative enzymes for delignifying raw plant biomass.</title>
        <authorList>
            <person name="Miyauchi S."/>
            <person name="Rancon A."/>
            <person name="Drula E."/>
            <person name="Hage H."/>
            <person name="Chaduli D."/>
            <person name="Favel A."/>
            <person name="Grisel S."/>
            <person name="Henrissat B."/>
            <person name="Herpoel-Gimbert I."/>
            <person name="Ruiz-Duenas F.J."/>
            <person name="Chevret D."/>
            <person name="Hainaut M."/>
            <person name="Lin J."/>
            <person name="Wang M."/>
            <person name="Pangilinan J."/>
            <person name="Lipzen A."/>
            <person name="Lesage-Meessen L."/>
            <person name="Navarro D."/>
            <person name="Riley R."/>
            <person name="Grigoriev I.V."/>
            <person name="Zhou S."/>
            <person name="Raouche S."/>
            <person name="Rosso M.N."/>
        </authorList>
    </citation>
    <scope>NUCLEOTIDE SEQUENCE [LARGE SCALE GENOMIC DNA]</scope>
    <source>
        <strain evidence="2 3">BRFM 1820</strain>
    </source>
</reference>
<proteinExistence type="predicted"/>
<dbReference type="InterPro" id="IPR021109">
    <property type="entry name" value="Peptidase_aspartic_dom_sf"/>
</dbReference>
<protein>
    <submittedName>
        <fullName evidence="2">Uncharacterized protein</fullName>
    </submittedName>
</protein>
<evidence type="ECO:0000313" key="3">
    <source>
        <dbReference type="Proteomes" id="UP000256964"/>
    </source>
</evidence>
<sequence length="758" mass="83575">MPLSNERGTPQWVATSREGVQRYFRDLERVMAKYQVTDDAERKEAALIYVPIDVAKRWESLPTYSDAAKTYADFRDQVLSFYLGSDKDHKFTLREFDDVVSSRVRTGINSLSEYMAFYGEFYPIARYLMEKTPPELTQRQVVDTMLRLLHDNRRPAVEARLNQKVPDKHREDSYTVEQVHEAISHVIDNQAAFAGAAYREVPRAESPSPQRRDPPPHIPLAIAPAPAAPGDVTLKAEVLQQVIAAAIRTAREDDARANANRAPPPQPANYNRFPDGPGRPACFYCGQETCSIATCPIVEADVREGLVVRDRPGGHVLLANGREIPGRRGAGVTVREAMLAYYDQNPDRRPQRGGAAVNMVTVHSNLIGRRSERTIEEQIEAQEQQAALLQEVKARRDRQGGNRNQRFDAVEITTRPPRGRVPGPKPAEKALPQPPAARTDEQHAITPPPQEQPREGRRTADDLPIHPYSHAADATKAVPNATKSAPSAMKGREPAYRTQPVGLDPDAEDRVFQRNFVESKSIVLSPIELLSLSPALCKRVHRATGNKRVTFEGTPTAPVSVNSVSIEDVDDEDDYAVDGSRYVQPTVESYQLHEVEGPERPPTTNIVVGAVTHKLRAIAAWVNDTALVECVLDGGSQIVAISAEKAYELGISYDPTAKVPMQSANGAVNETKGLARNVSLQLKGGIVVYLQMHVVENASYDILLGRPFEVLVGSRANSENDGRQEIVVTCPNTGETLTIPTYARGEAPSTQVDRSAGF</sequence>
<feature type="region of interest" description="Disordered" evidence="1">
    <location>
        <begin position="200"/>
        <end position="224"/>
    </location>
</feature>
<organism evidence="2 3">
    <name type="scientific">Lentinus brumalis</name>
    <dbReference type="NCBI Taxonomy" id="2498619"/>
    <lineage>
        <taxon>Eukaryota</taxon>
        <taxon>Fungi</taxon>
        <taxon>Dikarya</taxon>
        <taxon>Basidiomycota</taxon>
        <taxon>Agaricomycotina</taxon>
        <taxon>Agaricomycetes</taxon>
        <taxon>Polyporales</taxon>
        <taxon>Polyporaceae</taxon>
        <taxon>Lentinus</taxon>
    </lineage>
</organism>
<dbReference type="Gene3D" id="2.40.70.10">
    <property type="entry name" value="Acid Proteases"/>
    <property type="match status" value="1"/>
</dbReference>
<accession>A0A371D1H7</accession>
<evidence type="ECO:0000256" key="1">
    <source>
        <dbReference type="SAM" id="MobiDB-lite"/>
    </source>
</evidence>
<keyword evidence="3" id="KW-1185">Reference proteome</keyword>
<dbReference type="Pfam" id="PF13975">
    <property type="entry name" value="gag-asp_proteas"/>
    <property type="match status" value="1"/>
</dbReference>
<dbReference type="STRING" id="139420.A0A371D1H7"/>
<dbReference type="CDD" id="cd00303">
    <property type="entry name" value="retropepsin_like"/>
    <property type="match status" value="1"/>
</dbReference>
<feature type="compositionally biased region" description="Basic and acidic residues" evidence="1">
    <location>
        <begin position="394"/>
        <end position="409"/>
    </location>
</feature>
<feature type="compositionally biased region" description="Basic and acidic residues" evidence="1">
    <location>
        <begin position="452"/>
        <end position="464"/>
    </location>
</feature>
<feature type="region of interest" description="Disordered" evidence="1">
    <location>
        <begin position="394"/>
        <end position="504"/>
    </location>
</feature>